<feature type="domain" description="Hydantoinase A/oxoprolinase" evidence="1">
    <location>
        <begin position="203"/>
        <end position="482"/>
    </location>
</feature>
<feature type="domain" description="Hydantoinase/oxoprolinase N-terminal" evidence="2">
    <location>
        <begin position="4"/>
        <end position="182"/>
    </location>
</feature>
<dbReference type="PANTHER" id="PTHR11365:SF23">
    <property type="entry name" value="HYPOTHETICAL 5-OXOPROLINASE (EUROFUNG)-RELATED"/>
    <property type="match status" value="1"/>
</dbReference>
<comment type="caution">
    <text evidence="4">The sequence shown here is derived from an EMBL/GenBank/DDBJ whole genome shotgun (WGS) entry which is preliminary data.</text>
</comment>
<organism evidence="4 5">
    <name type="scientific">Nonomuraea soli</name>
    <dbReference type="NCBI Taxonomy" id="1032476"/>
    <lineage>
        <taxon>Bacteria</taxon>
        <taxon>Bacillati</taxon>
        <taxon>Actinomycetota</taxon>
        <taxon>Actinomycetes</taxon>
        <taxon>Streptosporangiales</taxon>
        <taxon>Streptosporangiaceae</taxon>
        <taxon>Nonomuraea</taxon>
    </lineage>
</organism>
<dbReference type="EMBL" id="JACDUR010000002">
    <property type="protein sequence ID" value="MBA2890763.1"/>
    <property type="molecule type" value="Genomic_DNA"/>
</dbReference>
<dbReference type="GO" id="GO:0017168">
    <property type="term" value="F:5-oxoprolinase (ATP-hydrolyzing) activity"/>
    <property type="evidence" value="ECO:0007669"/>
    <property type="project" value="TreeGrafter"/>
</dbReference>
<dbReference type="PANTHER" id="PTHR11365">
    <property type="entry name" value="5-OXOPROLINASE RELATED"/>
    <property type="match status" value="1"/>
</dbReference>
<evidence type="ECO:0000313" key="5">
    <source>
        <dbReference type="Proteomes" id="UP000530928"/>
    </source>
</evidence>
<feature type="domain" description="Acetophenone carboxylase-like C-terminal" evidence="3">
    <location>
        <begin position="502"/>
        <end position="657"/>
    </location>
</feature>
<dbReference type="GO" id="GO:0005829">
    <property type="term" value="C:cytosol"/>
    <property type="evidence" value="ECO:0007669"/>
    <property type="project" value="TreeGrafter"/>
</dbReference>
<evidence type="ECO:0000259" key="1">
    <source>
        <dbReference type="Pfam" id="PF01968"/>
    </source>
</evidence>
<dbReference type="InterPro" id="IPR045079">
    <property type="entry name" value="Oxoprolinase-like"/>
</dbReference>
<dbReference type="InterPro" id="IPR049517">
    <property type="entry name" value="ACX-like_C"/>
</dbReference>
<dbReference type="GO" id="GO:0006749">
    <property type="term" value="P:glutathione metabolic process"/>
    <property type="evidence" value="ECO:0007669"/>
    <property type="project" value="TreeGrafter"/>
</dbReference>
<gene>
    <name evidence="4" type="ORF">HNR30_002104</name>
</gene>
<dbReference type="AlphaFoldDB" id="A0A7W0CGK9"/>
<evidence type="ECO:0000259" key="2">
    <source>
        <dbReference type="Pfam" id="PF05378"/>
    </source>
</evidence>
<reference evidence="4 5" key="1">
    <citation type="submission" date="2020-07" db="EMBL/GenBank/DDBJ databases">
        <title>Genomic Encyclopedia of Type Strains, Phase IV (KMG-IV): sequencing the most valuable type-strain genomes for metagenomic binning, comparative biology and taxonomic classification.</title>
        <authorList>
            <person name="Goeker M."/>
        </authorList>
    </citation>
    <scope>NUCLEOTIDE SEQUENCE [LARGE SCALE GENOMIC DNA]</scope>
    <source>
        <strain evidence="4 5">DSM 45533</strain>
    </source>
</reference>
<dbReference type="InterPro" id="IPR043129">
    <property type="entry name" value="ATPase_NBD"/>
</dbReference>
<dbReference type="GO" id="GO:0047423">
    <property type="term" value="F:N-methylhydantoinase (ATP-hydrolyzing) activity"/>
    <property type="evidence" value="ECO:0007669"/>
    <property type="project" value="UniProtKB-EC"/>
</dbReference>
<proteinExistence type="predicted"/>
<dbReference type="InterPro" id="IPR008040">
    <property type="entry name" value="Hydant_A_N"/>
</dbReference>
<dbReference type="SUPFAM" id="SSF53067">
    <property type="entry name" value="Actin-like ATPase domain"/>
    <property type="match status" value="1"/>
</dbReference>
<keyword evidence="4" id="KW-0378">Hydrolase</keyword>
<dbReference type="Proteomes" id="UP000530928">
    <property type="component" value="Unassembled WGS sequence"/>
</dbReference>
<dbReference type="Pfam" id="PF19278">
    <property type="entry name" value="Hydant_A_C"/>
    <property type="match status" value="1"/>
</dbReference>
<dbReference type="EC" id="3.5.2.14" evidence="4"/>
<accession>A0A7W0CGK9</accession>
<protein>
    <submittedName>
        <fullName evidence="4">N-methylhydantoinase A</fullName>
        <ecNumber evidence="4">3.5.2.14</ecNumber>
    </submittedName>
</protein>
<dbReference type="RefSeq" id="WP_181609551.1">
    <property type="nucleotide sequence ID" value="NZ_BAABAM010000006.1"/>
</dbReference>
<sequence length="674" mass="70055">MRYRLGVDVGGTFTDILLIDQDTGRSFRAKTPSTPHDQSVGVLSGIEQVCSQAGVALPEIAQVLHGTTVATNAILEGRGARVGLVTTQGFRQVLQIARSFVPGGLAGWIIWPKPEPLAALEDTVEAVERVAADGSVVTPLDEDDLRAKLRRLKGVEALAVSLINSYAFDGHERRIAAIAAEELPGVPVSVSSAVLPEMREYERTITTVANAYVQPYVARYIDNIDELTDGQLYILRSDGGLASAPAAAGGPVNLLLSGPAGGVAGATWVAEQAGFPDFLTFDMGGTSTDVALVQNLQPRIGRETTVGDLTVRSASVDVRTVGAGGGSVAHVPELTRALRVGPQSAGAEPGPAAYGKGGTDPTVTDANVVLGYLPTNLAGGAISLDRERAHAAVRKVADAMGLPSAEAAAQGIVDIVNENMFGALRLVSVQQGFDPRDFALVAFGGAGPLHANALGRLTGSWPVIIPPSPGVLCAYGDATTCLRDEAARTHIRRFSQLTDAGLSELLAELAETASASLAEQGVPAADHTVGYQVDVRYHGQGFEIPIAIDPGMGLEALGKAFDAEHERLFSFLLSNERELVSARASVSGPRPNVRPVTLAAGTEDASAAATGTHEVWMDGGWAEATVYDRAALLAGNLVAGPAIVVEMDSTTLVLPGHAALVHESGSLLIRPMEA</sequence>
<name>A0A7W0CGK9_9ACTN</name>
<evidence type="ECO:0000259" key="3">
    <source>
        <dbReference type="Pfam" id="PF19278"/>
    </source>
</evidence>
<dbReference type="Pfam" id="PF05378">
    <property type="entry name" value="Hydant_A_N"/>
    <property type="match status" value="1"/>
</dbReference>
<dbReference type="InterPro" id="IPR002821">
    <property type="entry name" value="Hydantoinase_A"/>
</dbReference>
<evidence type="ECO:0000313" key="4">
    <source>
        <dbReference type="EMBL" id="MBA2890763.1"/>
    </source>
</evidence>
<keyword evidence="5" id="KW-1185">Reference proteome</keyword>
<dbReference type="Pfam" id="PF01968">
    <property type="entry name" value="Hydantoinase_A"/>
    <property type="match status" value="1"/>
</dbReference>